<dbReference type="Gene3D" id="3.40.1080.10">
    <property type="entry name" value="Glutaconate Coenzyme A-transferase"/>
    <property type="match status" value="1"/>
</dbReference>
<protein>
    <recommendedName>
        <fullName evidence="2">Succinyl-CoA:3-ketoacid-coenzyme A transferase subunit B</fullName>
    </recommendedName>
</protein>
<dbReference type="InterPro" id="IPR037171">
    <property type="entry name" value="NagB/RpiA_transferase-like"/>
</dbReference>
<gene>
    <name evidence="1" type="ORF">MNBD_ALPHA01-1615</name>
</gene>
<sequence>MIISDVGVFTINEGGATLMELAPDMTVEEVRSRTEANFKVAEGLA</sequence>
<proteinExistence type="predicted"/>
<accession>A0A3B0SGT5</accession>
<dbReference type="EMBL" id="UOEJ01000211">
    <property type="protein sequence ID" value="VAW05421.1"/>
    <property type="molecule type" value="Genomic_DNA"/>
</dbReference>
<organism evidence="1">
    <name type="scientific">hydrothermal vent metagenome</name>
    <dbReference type="NCBI Taxonomy" id="652676"/>
    <lineage>
        <taxon>unclassified sequences</taxon>
        <taxon>metagenomes</taxon>
        <taxon>ecological metagenomes</taxon>
    </lineage>
</organism>
<evidence type="ECO:0008006" key="2">
    <source>
        <dbReference type="Google" id="ProtNLM"/>
    </source>
</evidence>
<name>A0A3B0SGT5_9ZZZZ</name>
<evidence type="ECO:0000313" key="1">
    <source>
        <dbReference type="EMBL" id="VAW05421.1"/>
    </source>
</evidence>
<dbReference type="SUPFAM" id="SSF100950">
    <property type="entry name" value="NagB/RpiA/CoA transferase-like"/>
    <property type="match status" value="1"/>
</dbReference>
<reference evidence="1" key="1">
    <citation type="submission" date="2018-06" db="EMBL/GenBank/DDBJ databases">
        <authorList>
            <person name="Zhirakovskaya E."/>
        </authorList>
    </citation>
    <scope>NUCLEOTIDE SEQUENCE</scope>
</reference>
<dbReference type="AlphaFoldDB" id="A0A3B0SGT5"/>